<feature type="signal peptide" evidence="1">
    <location>
        <begin position="1"/>
        <end position="28"/>
    </location>
</feature>
<gene>
    <name evidence="2" type="ORF">FCM35_KLT16715</name>
</gene>
<protein>
    <submittedName>
        <fullName evidence="2">Monodehydroascorbate reductase</fullName>
    </submittedName>
</protein>
<dbReference type="EMBL" id="SWLB01000004">
    <property type="protein sequence ID" value="KAF3339244.1"/>
    <property type="molecule type" value="Genomic_DNA"/>
</dbReference>
<accession>A0A833RTL8</accession>
<organism evidence="2 3">
    <name type="scientific">Carex littledalei</name>
    <dbReference type="NCBI Taxonomy" id="544730"/>
    <lineage>
        <taxon>Eukaryota</taxon>
        <taxon>Viridiplantae</taxon>
        <taxon>Streptophyta</taxon>
        <taxon>Embryophyta</taxon>
        <taxon>Tracheophyta</taxon>
        <taxon>Spermatophyta</taxon>
        <taxon>Magnoliopsida</taxon>
        <taxon>Liliopsida</taxon>
        <taxon>Poales</taxon>
        <taxon>Cyperaceae</taxon>
        <taxon>Cyperoideae</taxon>
        <taxon>Cariceae</taxon>
        <taxon>Carex</taxon>
        <taxon>Carex subgen. Euthyceras</taxon>
    </lineage>
</organism>
<keyword evidence="3" id="KW-1185">Reference proteome</keyword>
<dbReference type="OrthoDB" id="432169at2759"/>
<comment type="caution">
    <text evidence="2">The sequence shown here is derived from an EMBL/GenBank/DDBJ whole genome shotgun (WGS) entry which is preliminary data.</text>
</comment>
<evidence type="ECO:0000256" key="1">
    <source>
        <dbReference type="SAM" id="SignalP"/>
    </source>
</evidence>
<dbReference type="AlphaFoldDB" id="A0A833RTL8"/>
<reference evidence="2" key="1">
    <citation type="submission" date="2020-01" db="EMBL/GenBank/DDBJ databases">
        <title>Genome sequence of Kobresia littledalei, the first chromosome-level genome in the family Cyperaceae.</title>
        <authorList>
            <person name="Qu G."/>
        </authorList>
    </citation>
    <scope>NUCLEOTIDE SEQUENCE</scope>
    <source>
        <strain evidence="2">C.B.Clarke</strain>
        <tissue evidence="2">Leaf</tissue>
    </source>
</reference>
<proteinExistence type="predicted"/>
<feature type="chain" id="PRO_5032809845" evidence="1">
    <location>
        <begin position="29"/>
        <end position="132"/>
    </location>
</feature>
<evidence type="ECO:0000313" key="2">
    <source>
        <dbReference type="EMBL" id="KAF3339244.1"/>
    </source>
</evidence>
<dbReference type="Proteomes" id="UP000623129">
    <property type="component" value="Unassembled WGS sequence"/>
</dbReference>
<evidence type="ECO:0000313" key="3">
    <source>
        <dbReference type="Proteomes" id="UP000623129"/>
    </source>
</evidence>
<sequence>MKTRRSLPLIPQILLIAADLFLSSLNIANDPFERRRENKSWLIHLNGEESREIAEGLERVASSAAWCSRHAVSAIMAPDETSDLDYLLFFYSRVFAGFLPYHGNFMGKMLEKQFILGISLMAGVYTGLKAVS</sequence>
<keyword evidence="1" id="KW-0732">Signal</keyword>
<name>A0A833RTL8_9POAL</name>